<comment type="caution">
    <text evidence="3">The sequence shown here is derived from an EMBL/GenBank/DDBJ whole genome shotgun (WGS) entry which is preliminary data.</text>
</comment>
<reference evidence="3" key="1">
    <citation type="submission" date="2023-08" db="EMBL/GenBank/DDBJ databases">
        <authorList>
            <person name="Chen Y."/>
            <person name="Shah S."/>
            <person name="Dougan E. K."/>
            <person name="Thang M."/>
            <person name="Chan C."/>
        </authorList>
    </citation>
    <scope>NUCLEOTIDE SEQUENCE</scope>
</reference>
<dbReference type="PANTHER" id="PTHR46128:SF329">
    <property type="entry name" value="MITOCHONDRIAL GROUP I INTRON SPLICING FACTOR DMR1"/>
    <property type="match status" value="1"/>
</dbReference>
<evidence type="ECO:0000313" key="3">
    <source>
        <dbReference type="EMBL" id="CAJ1402404.1"/>
    </source>
</evidence>
<dbReference type="PROSITE" id="PS51375">
    <property type="entry name" value="PPR"/>
    <property type="match status" value="1"/>
</dbReference>
<accession>A0AA36JB26</accession>
<dbReference type="Gene3D" id="3.60.10.10">
    <property type="entry name" value="Endonuclease/exonuclease/phosphatase"/>
    <property type="match status" value="1"/>
</dbReference>
<dbReference type="Proteomes" id="UP001178507">
    <property type="component" value="Unassembled WGS sequence"/>
</dbReference>
<evidence type="ECO:0000313" key="4">
    <source>
        <dbReference type="Proteomes" id="UP001178507"/>
    </source>
</evidence>
<dbReference type="Pfam" id="PF13812">
    <property type="entry name" value="PPR_3"/>
    <property type="match status" value="2"/>
</dbReference>
<dbReference type="InterPro" id="IPR036691">
    <property type="entry name" value="Endo/exonu/phosph_ase_sf"/>
</dbReference>
<dbReference type="InterPro" id="IPR002885">
    <property type="entry name" value="PPR_rpt"/>
</dbReference>
<evidence type="ECO:0000256" key="1">
    <source>
        <dbReference type="ARBA" id="ARBA00007626"/>
    </source>
</evidence>
<dbReference type="PANTHER" id="PTHR46128">
    <property type="entry name" value="MITOCHONDRIAL GROUP I INTRON SPLICING FACTOR CCM1"/>
    <property type="match status" value="1"/>
</dbReference>
<proteinExistence type="inferred from homology"/>
<dbReference type="AlphaFoldDB" id="A0AA36JB26"/>
<feature type="repeat" description="PPR" evidence="2">
    <location>
        <begin position="340"/>
        <end position="374"/>
    </location>
</feature>
<organism evidence="3 4">
    <name type="scientific">Effrenium voratum</name>
    <dbReference type="NCBI Taxonomy" id="2562239"/>
    <lineage>
        <taxon>Eukaryota</taxon>
        <taxon>Sar</taxon>
        <taxon>Alveolata</taxon>
        <taxon>Dinophyceae</taxon>
        <taxon>Suessiales</taxon>
        <taxon>Symbiodiniaceae</taxon>
        <taxon>Effrenium</taxon>
    </lineage>
</organism>
<name>A0AA36JB26_9DINO</name>
<keyword evidence="4" id="KW-1185">Reference proteome</keyword>
<dbReference type="InterPro" id="IPR050872">
    <property type="entry name" value="PPR_P_subfamily"/>
</dbReference>
<gene>
    <name evidence="3" type="ORF">EVOR1521_LOCUS25304</name>
</gene>
<evidence type="ECO:0008006" key="5">
    <source>
        <dbReference type="Google" id="ProtNLM"/>
    </source>
</evidence>
<comment type="similarity">
    <text evidence="1">Belongs to the PPR family. P subfamily.</text>
</comment>
<evidence type="ECO:0000256" key="2">
    <source>
        <dbReference type="PROSITE-ProRule" id="PRU00708"/>
    </source>
</evidence>
<dbReference type="InterPro" id="IPR011990">
    <property type="entry name" value="TPR-like_helical_dom_sf"/>
</dbReference>
<dbReference type="Gene3D" id="1.25.40.10">
    <property type="entry name" value="Tetratricopeptide repeat domain"/>
    <property type="match status" value="3"/>
</dbReference>
<sequence length="861" mass="94905">MAWPAALARLRELRSEDVQGSIFSYGAAITSCRSSWRWAAELLRSLELRRVRPSVVAVNSACSACVPSAWPVAWDLLGQLRRRQMAPSAQSVAPSLRWPSAAALLKELRSWALRGTSILYNSASARWRSALELLETMQQQAVPPTSVTYNACMAMDNKGWARAFQHFKSMKLTALQHTVVSYSTAIGLCASRSWRLASSVLKDLTHTALQPNVVTYTSAVDACEANWRRATEICRDARRQLVKLNLFTYNALISCGFPQWQWASSWLSQLLDRTVRPDVVSRNAAISACGGGAWQNALSILGDADIIGFNAAISACEKNQRWREAVALLAEALELRLRCSVVTFNAAISACEKTCQRQAALRLLRQLKRSGLELELTSYNAAISACENSWPEALSLLAELHIVTLQADVVSLTAACRAGLGWRRSAALTQAGNAATFAAAAPRSVASCEGCFQWLTAQLLLSNFRRFAWQWWLPESAKKGSWVWPLQRLAKELQRVKVLLTSLSASASTELLEALCQKPGQYMELVSHLETQQLAVKLRYIPDLRMPVVDSLAPAWAFRLLIAHAEVMPVLPPDAAVVLSYNLQCREGVEEAARSCDVAEFLRAPRLARERWRRRILRQLFSYKADILCLQHVQADPSLPCSSIQPATEGPKGSLELQRLPPGSLLSALTARLTEEDFDWCVAPAATPGWCNAIAWKRSRWCLRSWGCVGGCITSAFSPIMDDAPNSLLTVANIGAESGKDFAESLSALKACPMVLCGATGADISSPSWGLGGKLRSAHKEILGSELPWTEVNEHELRCSDGMWIAKDVAALAVLDGHSKPPWDAEGRIRRCTWPTDHLLTLAVLQRRQEDLFELANLCMQ</sequence>
<protein>
    <recommendedName>
        <fullName evidence="5">Pentatricopeptide repeat-containing protein, chloroplastic</fullName>
    </recommendedName>
</protein>
<dbReference type="EMBL" id="CAUJNA010003450">
    <property type="protein sequence ID" value="CAJ1402404.1"/>
    <property type="molecule type" value="Genomic_DNA"/>
</dbReference>